<protein>
    <submittedName>
        <fullName evidence="3">CPBP family intramembrane metalloprotease</fullName>
    </submittedName>
</protein>
<feature type="transmembrane region" description="Helical" evidence="1">
    <location>
        <begin position="127"/>
        <end position="145"/>
    </location>
</feature>
<keyword evidence="1" id="KW-1133">Transmembrane helix</keyword>
<dbReference type="InterPro" id="IPR003675">
    <property type="entry name" value="Rce1/LyrA-like_dom"/>
</dbReference>
<keyword evidence="1" id="KW-0812">Transmembrane</keyword>
<feature type="transmembrane region" description="Helical" evidence="1">
    <location>
        <begin position="20"/>
        <end position="42"/>
    </location>
</feature>
<dbReference type="GO" id="GO:0006508">
    <property type="term" value="P:proteolysis"/>
    <property type="evidence" value="ECO:0007669"/>
    <property type="project" value="UniProtKB-KW"/>
</dbReference>
<feature type="transmembrane region" description="Helical" evidence="1">
    <location>
        <begin position="178"/>
        <end position="197"/>
    </location>
</feature>
<evidence type="ECO:0000313" key="4">
    <source>
        <dbReference type="Proteomes" id="UP000262172"/>
    </source>
</evidence>
<reference evidence="3 4" key="1">
    <citation type="submission" date="2018-08" db="EMBL/GenBank/DDBJ databases">
        <title>Isolation, diversity and antifungal activity of Actinobacteria from cow dung.</title>
        <authorList>
            <person name="Ling L."/>
        </authorList>
    </citation>
    <scope>NUCLEOTIDE SEQUENCE [LARGE SCALE GENOMIC DNA]</scope>
    <source>
        <strain evidence="3 4">NEAU-LLE</strain>
    </source>
</reference>
<dbReference type="Proteomes" id="UP000262172">
    <property type="component" value="Unassembled WGS sequence"/>
</dbReference>
<evidence type="ECO:0000259" key="2">
    <source>
        <dbReference type="Pfam" id="PF02517"/>
    </source>
</evidence>
<dbReference type="GO" id="GO:0004175">
    <property type="term" value="F:endopeptidase activity"/>
    <property type="evidence" value="ECO:0007669"/>
    <property type="project" value="UniProtKB-ARBA"/>
</dbReference>
<keyword evidence="3" id="KW-0645">Protease</keyword>
<dbReference type="PANTHER" id="PTHR36435">
    <property type="entry name" value="SLR1288 PROTEIN"/>
    <property type="match status" value="1"/>
</dbReference>
<dbReference type="GO" id="GO:0008237">
    <property type="term" value="F:metallopeptidase activity"/>
    <property type="evidence" value="ECO:0007669"/>
    <property type="project" value="UniProtKB-KW"/>
</dbReference>
<keyword evidence="3" id="KW-0482">Metalloprotease</keyword>
<evidence type="ECO:0000256" key="1">
    <source>
        <dbReference type="SAM" id="Phobius"/>
    </source>
</evidence>
<evidence type="ECO:0000313" key="3">
    <source>
        <dbReference type="EMBL" id="REJ07902.1"/>
    </source>
</evidence>
<dbReference type="PANTHER" id="PTHR36435:SF1">
    <property type="entry name" value="CAAX AMINO TERMINAL PROTEASE FAMILY PROTEIN"/>
    <property type="match status" value="1"/>
</dbReference>
<accession>A0A371NYD3</accession>
<dbReference type="OrthoDB" id="4772204at2"/>
<feature type="transmembrane region" description="Helical" evidence="1">
    <location>
        <begin position="87"/>
        <end position="106"/>
    </location>
</feature>
<gene>
    <name evidence="3" type="ORF">DY023_02230</name>
</gene>
<comment type="caution">
    <text evidence="3">The sequence shown here is derived from an EMBL/GenBank/DDBJ whole genome shotgun (WGS) entry which is preliminary data.</text>
</comment>
<feature type="domain" description="CAAX prenyl protease 2/Lysostaphin resistance protein A-like" evidence="2">
    <location>
        <begin position="91"/>
        <end position="189"/>
    </location>
</feature>
<dbReference type="AlphaFoldDB" id="A0A371NYD3"/>
<proteinExistence type="predicted"/>
<keyword evidence="4" id="KW-1185">Reference proteome</keyword>
<dbReference type="InterPro" id="IPR052710">
    <property type="entry name" value="CAAX_protease"/>
</dbReference>
<organism evidence="3 4">
    <name type="scientific">Microbacterium bovistercoris</name>
    <dbReference type="NCBI Taxonomy" id="2293570"/>
    <lineage>
        <taxon>Bacteria</taxon>
        <taxon>Bacillati</taxon>
        <taxon>Actinomycetota</taxon>
        <taxon>Actinomycetes</taxon>
        <taxon>Micrococcales</taxon>
        <taxon>Microbacteriaceae</taxon>
        <taxon>Microbacterium</taxon>
    </lineage>
</organism>
<feature type="transmembrane region" description="Helical" evidence="1">
    <location>
        <begin position="63"/>
        <end position="81"/>
    </location>
</feature>
<dbReference type="Pfam" id="PF02517">
    <property type="entry name" value="Rce1-like"/>
    <property type="match status" value="1"/>
</dbReference>
<name>A0A371NYD3_9MICO</name>
<keyword evidence="3" id="KW-0378">Hydrolase</keyword>
<feature type="transmembrane region" description="Helical" evidence="1">
    <location>
        <begin position="209"/>
        <end position="231"/>
    </location>
</feature>
<dbReference type="GO" id="GO:0080120">
    <property type="term" value="P:CAAX-box protein maturation"/>
    <property type="evidence" value="ECO:0007669"/>
    <property type="project" value="UniProtKB-ARBA"/>
</dbReference>
<sequence>MPALWVGATESATADGMFSSAASVLFGLGLPVIVGSLLLLAFAWSVGWLPKPLFTRQPVPGRWWMWIAVVLVALPILLRLFGIDYSAYSAGTIVMTFVTGLFIGLSEELLTRGLVVEIMRRAGHREWAVAAVSALFFALLHSGNLLSGQSIVTVGGTLVYTFAFGVLMYLIMRVTGNLIWAVVLHGLTDPTTFLATGGIDVEGTRTNTLLTLAGPVTTLLIIAGFVLLIFIRGRAYPELAKTAEAQPTAG</sequence>
<dbReference type="EMBL" id="QUAB01000014">
    <property type="protein sequence ID" value="REJ07902.1"/>
    <property type="molecule type" value="Genomic_DNA"/>
</dbReference>
<keyword evidence="1" id="KW-0472">Membrane</keyword>
<feature type="transmembrane region" description="Helical" evidence="1">
    <location>
        <begin position="151"/>
        <end position="171"/>
    </location>
</feature>